<evidence type="ECO:0000256" key="7">
    <source>
        <dbReference type="ARBA" id="ARBA00022827"/>
    </source>
</evidence>
<dbReference type="AlphaFoldDB" id="A0A4V3BKH0"/>
<keyword evidence="11" id="KW-0411">Iron-sulfur</keyword>
<organism evidence="16 17">
    <name type="scientific">Curtobacterium flaccumfaciens</name>
    <dbReference type="NCBI Taxonomy" id="2035"/>
    <lineage>
        <taxon>Bacteria</taxon>
        <taxon>Bacillati</taxon>
        <taxon>Actinomycetota</taxon>
        <taxon>Actinomycetes</taxon>
        <taxon>Micrococcales</taxon>
        <taxon>Microbacteriaceae</taxon>
        <taxon>Curtobacterium</taxon>
    </lineage>
</organism>
<dbReference type="InterPro" id="IPR013130">
    <property type="entry name" value="Fe3_Rdtase_TM_dom"/>
</dbReference>
<reference evidence="16 17" key="1">
    <citation type="submission" date="2019-03" db="EMBL/GenBank/DDBJ databases">
        <title>Genomic analyses of the natural microbiome of Caenorhabditis elegans.</title>
        <authorList>
            <person name="Samuel B."/>
        </authorList>
    </citation>
    <scope>NUCLEOTIDE SEQUENCE [LARGE SCALE GENOMIC DNA]</scope>
    <source>
        <strain evidence="16 17">JUb65</strain>
    </source>
</reference>
<feature type="transmembrane region" description="Helical" evidence="14">
    <location>
        <begin position="235"/>
        <end position="255"/>
    </location>
</feature>
<dbReference type="PANTHER" id="PTHR47354:SF8">
    <property type="entry name" value="1,2-PHENYLACETYL-COA EPOXIDASE, SUBUNIT E"/>
    <property type="match status" value="1"/>
</dbReference>
<protein>
    <submittedName>
        <fullName evidence="16">Putative ferric reductase</fullName>
    </submittedName>
</protein>
<dbReference type="Gene3D" id="3.40.50.80">
    <property type="entry name" value="Nucleotide-binding domain of ferredoxin-NADP reductase (FNR) module"/>
    <property type="match status" value="1"/>
</dbReference>
<keyword evidence="9" id="KW-0560">Oxidoreductase</keyword>
<feature type="region of interest" description="Disordered" evidence="13">
    <location>
        <begin position="1"/>
        <end position="45"/>
    </location>
</feature>
<dbReference type="SUPFAM" id="SSF63380">
    <property type="entry name" value="Riboflavin synthase domain-like"/>
    <property type="match status" value="1"/>
</dbReference>
<dbReference type="Gene3D" id="2.40.30.10">
    <property type="entry name" value="Translation factors"/>
    <property type="match status" value="1"/>
</dbReference>
<dbReference type="PROSITE" id="PS51384">
    <property type="entry name" value="FAD_FR"/>
    <property type="match status" value="1"/>
</dbReference>
<evidence type="ECO:0000256" key="6">
    <source>
        <dbReference type="ARBA" id="ARBA00022723"/>
    </source>
</evidence>
<dbReference type="InterPro" id="IPR017927">
    <property type="entry name" value="FAD-bd_FR_type"/>
</dbReference>
<dbReference type="Proteomes" id="UP000295764">
    <property type="component" value="Unassembled WGS sequence"/>
</dbReference>
<feature type="domain" description="FAD-binding FR-type" evidence="15">
    <location>
        <begin position="261"/>
        <end position="361"/>
    </location>
</feature>
<evidence type="ECO:0000256" key="9">
    <source>
        <dbReference type="ARBA" id="ARBA00023002"/>
    </source>
</evidence>
<evidence type="ECO:0000256" key="4">
    <source>
        <dbReference type="ARBA" id="ARBA00022692"/>
    </source>
</evidence>
<name>A0A4V3BKH0_9MICO</name>
<dbReference type="SUPFAM" id="SSF52343">
    <property type="entry name" value="Ferredoxin reductase-like, C-terminal NADP-linked domain"/>
    <property type="match status" value="1"/>
</dbReference>
<comment type="cofactor">
    <cofactor evidence="1">
        <name>FAD</name>
        <dbReference type="ChEBI" id="CHEBI:57692"/>
    </cofactor>
</comment>
<feature type="transmembrane region" description="Helical" evidence="14">
    <location>
        <begin position="137"/>
        <end position="155"/>
    </location>
</feature>
<evidence type="ECO:0000256" key="5">
    <source>
        <dbReference type="ARBA" id="ARBA00022714"/>
    </source>
</evidence>
<keyword evidence="8 14" id="KW-1133">Transmembrane helix</keyword>
<evidence type="ECO:0000256" key="3">
    <source>
        <dbReference type="ARBA" id="ARBA00022630"/>
    </source>
</evidence>
<comment type="caution">
    <text evidence="16">The sequence shown here is derived from an EMBL/GenBank/DDBJ whole genome shotgun (WGS) entry which is preliminary data.</text>
</comment>
<feature type="transmembrane region" description="Helical" evidence="14">
    <location>
        <begin position="206"/>
        <end position="229"/>
    </location>
</feature>
<proteinExistence type="predicted"/>
<keyword evidence="6" id="KW-0479">Metal-binding</keyword>
<evidence type="ECO:0000256" key="12">
    <source>
        <dbReference type="ARBA" id="ARBA00023136"/>
    </source>
</evidence>
<gene>
    <name evidence="16" type="ORF">EDF64_110113</name>
</gene>
<keyword evidence="5" id="KW-0001">2Fe-2S</keyword>
<keyword evidence="12 14" id="KW-0472">Membrane</keyword>
<comment type="subcellular location">
    <subcellularLocation>
        <location evidence="2">Membrane</location>
        <topology evidence="2">Multi-pass membrane protein</topology>
    </subcellularLocation>
</comment>
<evidence type="ECO:0000256" key="2">
    <source>
        <dbReference type="ARBA" id="ARBA00004141"/>
    </source>
</evidence>
<evidence type="ECO:0000256" key="11">
    <source>
        <dbReference type="ARBA" id="ARBA00023014"/>
    </source>
</evidence>
<dbReference type="GO" id="GO:0051537">
    <property type="term" value="F:2 iron, 2 sulfur cluster binding"/>
    <property type="evidence" value="ECO:0007669"/>
    <property type="project" value="UniProtKB-KW"/>
</dbReference>
<keyword evidence="10" id="KW-0408">Iron</keyword>
<dbReference type="GO" id="GO:0046872">
    <property type="term" value="F:metal ion binding"/>
    <property type="evidence" value="ECO:0007669"/>
    <property type="project" value="UniProtKB-KW"/>
</dbReference>
<evidence type="ECO:0000256" key="13">
    <source>
        <dbReference type="SAM" id="MobiDB-lite"/>
    </source>
</evidence>
<accession>A0A4V3BKH0</accession>
<sequence>MLERNETMIDTARPTRPLPTQPSDGRRRGHVPPAESLADAARRRRRAGRRRNAVTDLLGILAWVSAAVAVMLWLVSPGSHTVVGIGGWLTDAGIVAGLVATDLVLVMLVLAARVPLIDRTFGQDNAIAVHRSLGKPVLYLLLAHGALLTLGYGASAGTGPIAETIALFSTPDMPLAYLGLGLFVAVVVSSLVAVRRRLPYEAWHVIHLLSYAAVLVALPHMLSVGSVLAQGTWQRVYWIGLYVVSLGLIAVYRFAMPIVVTFRHRIRVVGVEPIAPGVVSIHLAGRDLDRLGARGGQYGVWRFWTAKTWWHAHPVSFSAVPGRGRARITVRDLGAGSARLGRITPGAFVSLEGPYGLFTSRARTAPYLALVASGIGITPVRSLLEDTDLRPGEATVLLRGTDADQQYLWHETGALAESTGSVLYTMVGHRARSRESWMTERDVQRGVSLRSVFPRLLESDLYVCGPRAWSDLVVREARLAGVPEHQIHQERFES</sequence>
<dbReference type="GO" id="GO:0016020">
    <property type="term" value="C:membrane"/>
    <property type="evidence" value="ECO:0007669"/>
    <property type="project" value="UniProtKB-SubCell"/>
</dbReference>
<feature type="transmembrane region" description="Helical" evidence="14">
    <location>
        <begin position="94"/>
        <end position="116"/>
    </location>
</feature>
<evidence type="ECO:0000259" key="15">
    <source>
        <dbReference type="PROSITE" id="PS51384"/>
    </source>
</evidence>
<dbReference type="Pfam" id="PF01794">
    <property type="entry name" value="Ferric_reduct"/>
    <property type="match status" value="1"/>
</dbReference>
<dbReference type="InterPro" id="IPR050415">
    <property type="entry name" value="MRET"/>
</dbReference>
<evidence type="ECO:0000313" key="16">
    <source>
        <dbReference type="EMBL" id="TDN42852.1"/>
    </source>
</evidence>
<dbReference type="InterPro" id="IPR039261">
    <property type="entry name" value="FNR_nucleotide-bd"/>
</dbReference>
<evidence type="ECO:0000256" key="1">
    <source>
        <dbReference type="ARBA" id="ARBA00001974"/>
    </source>
</evidence>
<feature type="transmembrane region" description="Helical" evidence="14">
    <location>
        <begin position="53"/>
        <end position="74"/>
    </location>
</feature>
<evidence type="ECO:0000256" key="14">
    <source>
        <dbReference type="SAM" id="Phobius"/>
    </source>
</evidence>
<dbReference type="GO" id="GO:0050660">
    <property type="term" value="F:flavin adenine dinucleotide binding"/>
    <property type="evidence" value="ECO:0007669"/>
    <property type="project" value="TreeGrafter"/>
</dbReference>
<keyword evidence="7" id="KW-0274">FAD</keyword>
<dbReference type="GO" id="GO:0016491">
    <property type="term" value="F:oxidoreductase activity"/>
    <property type="evidence" value="ECO:0007669"/>
    <property type="project" value="UniProtKB-KW"/>
</dbReference>
<evidence type="ECO:0000256" key="8">
    <source>
        <dbReference type="ARBA" id="ARBA00022989"/>
    </source>
</evidence>
<evidence type="ECO:0000256" key="10">
    <source>
        <dbReference type="ARBA" id="ARBA00023004"/>
    </source>
</evidence>
<evidence type="ECO:0000313" key="17">
    <source>
        <dbReference type="Proteomes" id="UP000295764"/>
    </source>
</evidence>
<dbReference type="EMBL" id="SNVW01000010">
    <property type="protein sequence ID" value="TDN42852.1"/>
    <property type="molecule type" value="Genomic_DNA"/>
</dbReference>
<dbReference type="PRINTS" id="PR00410">
    <property type="entry name" value="PHEHYDRXLASE"/>
</dbReference>
<dbReference type="InterPro" id="IPR017938">
    <property type="entry name" value="Riboflavin_synthase-like_b-brl"/>
</dbReference>
<keyword evidence="3" id="KW-0285">Flavoprotein</keyword>
<dbReference type="PANTHER" id="PTHR47354">
    <property type="entry name" value="NADH OXIDOREDUCTASE HCR"/>
    <property type="match status" value="1"/>
</dbReference>
<feature type="transmembrane region" description="Helical" evidence="14">
    <location>
        <begin position="175"/>
        <end position="194"/>
    </location>
</feature>
<keyword evidence="4 14" id="KW-0812">Transmembrane</keyword>